<dbReference type="CDD" id="cd00293">
    <property type="entry name" value="USP-like"/>
    <property type="match status" value="1"/>
</dbReference>
<feature type="chain" id="PRO_5024272340" evidence="3">
    <location>
        <begin position="22"/>
        <end position="311"/>
    </location>
</feature>
<comment type="caution">
    <text evidence="5">The sequence shown here is derived from an EMBL/GenBank/DDBJ whole genome shotgun (WGS) entry which is preliminary data.</text>
</comment>
<evidence type="ECO:0000313" key="5">
    <source>
        <dbReference type="EMBL" id="TLM88683.1"/>
    </source>
</evidence>
<gene>
    <name evidence="5" type="ORF">FDY95_22880</name>
</gene>
<accession>A0A5R8WJA0</accession>
<dbReference type="PRINTS" id="PR01438">
    <property type="entry name" value="UNVRSLSTRESS"/>
</dbReference>
<evidence type="ECO:0000256" key="2">
    <source>
        <dbReference type="SAM" id="MobiDB-lite"/>
    </source>
</evidence>
<dbReference type="EMBL" id="VAJM01000016">
    <property type="protein sequence ID" value="TLM88683.1"/>
    <property type="molecule type" value="Genomic_DNA"/>
</dbReference>
<name>A0A5R8WJA0_9BACT</name>
<dbReference type="OrthoDB" id="871451at2"/>
<evidence type="ECO:0000313" key="6">
    <source>
        <dbReference type="Proteomes" id="UP000305517"/>
    </source>
</evidence>
<dbReference type="AlphaFoldDB" id="A0A5R8WJA0"/>
<dbReference type="SUPFAM" id="SSF52402">
    <property type="entry name" value="Adenine nucleotide alpha hydrolases-like"/>
    <property type="match status" value="2"/>
</dbReference>
<protein>
    <submittedName>
        <fullName evidence="5">Universal stress protein</fullName>
    </submittedName>
</protein>
<feature type="domain" description="UspA" evidence="4">
    <location>
        <begin position="151"/>
        <end position="273"/>
    </location>
</feature>
<dbReference type="RefSeq" id="WP_138081468.1">
    <property type="nucleotide sequence ID" value="NZ_VAJM01000016.1"/>
</dbReference>
<evidence type="ECO:0000256" key="1">
    <source>
        <dbReference type="ARBA" id="ARBA00008791"/>
    </source>
</evidence>
<reference evidence="5 6" key="1">
    <citation type="submission" date="2019-05" db="EMBL/GenBank/DDBJ databases">
        <title>Hymenobacter edaphi sp. nov., isolated from abandoned arsenic-contaminated farmland soil.</title>
        <authorList>
            <person name="Nie L."/>
        </authorList>
    </citation>
    <scope>NUCLEOTIDE SEQUENCE [LARGE SCALE GENOMIC DNA]</scope>
    <source>
        <strain evidence="5 6">1-3-3-8</strain>
    </source>
</reference>
<evidence type="ECO:0000256" key="3">
    <source>
        <dbReference type="SAM" id="SignalP"/>
    </source>
</evidence>
<feature type="region of interest" description="Disordered" evidence="2">
    <location>
        <begin position="289"/>
        <end position="311"/>
    </location>
</feature>
<dbReference type="Proteomes" id="UP000305517">
    <property type="component" value="Unassembled WGS sequence"/>
</dbReference>
<feature type="compositionally biased region" description="Basic residues" evidence="2">
    <location>
        <begin position="302"/>
        <end position="311"/>
    </location>
</feature>
<evidence type="ECO:0000259" key="4">
    <source>
        <dbReference type="Pfam" id="PF00582"/>
    </source>
</evidence>
<keyword evidence="3" id="KW-0732">Signal</keyword>
<proteinExistence type="inferred from homology"/>
<dbReference type="InterPro" id="IPR006015">
    <property type="entry name" value="Universal_stress_UspA"/>
</dbReference>
<comment type="similarity">
    <text evidence="1">Belongs to the universal stress protein A family.</text>
</comment>
<dbReference type="Pfam" id="PF00582">
    <property type="entry name" value="Usp"/>
    <property type="match status" value="2"/>
</dbReference>
<sequence length="311" mass="32836">MMTPTVLVVVDPSAASRAAHAAAQLAALIAAAVAGRVVLVPLAAPMLPAPGLDPELPDYYQQQLTEALAMADLARQLPGTVEVAARVEDLDHGLADLLHRWYPLLLVLGLAPEHHLLDQLLLHQALPVLRDAGLPLLLVPDGSPVRLPELVAVAADGEEFHLAAAAQSLQPLLHSWHAAYCIVHVAETPADEATMTRATDTVYHGGLLPGLAHFPTHRVCQQPRRAGLVQAARDVQADLLVLPTRSRRLVESLFTSGVAAYVIRHSPVPVLLLPTTAAPVRSASPVYPAGLASRKLGPSGAGKRRPLPPGV</sequence>
<feature type="signal peptide" evidence="3">
    <location>
        <begin position="1"/>
        <end position="21"/>
    </location>
</feature>
<feature type="domain" description="UspA" evidence="4">
    <location>
        <begin position="2"/>
        <end position="140"/>
    </location>
</feature>
<dbReference type="InterPro" id="IPR014729">
    <property type="entry name" value="Rossmann-like_a/b/a_fold"/>
</dbReference>
<dbReference type="Gene3D" id="3.40.50.12370">
    <property type="match status" value="1"/>
</dbReference>
<dbReference type="InterPro" id="IPR006016">
    <property type="entry name" value="UspA"/>
</dbReference>
<organism evidence="5 6">
    <name type="scientific">Hymenobacter jeollabukensis</name>
    <dbReference type="NCBI Taxonomy" id="2025313"/>
    <lineage>
        <taxon>Bacteria</taxon>
        <taxon>Pseudomonadati</taxon>
        <taxon>Bacteroidota</taxon>
        <taxon>Cytophagia</taxon>
        <taxon>Cytophagales</taxon>
        <taxon>Hymenobacteraceae</taxon>
        <taxon>Hymenobacter</taxon>
    </lineage>
</organism>
<dbReference type="Gene3D" id="3.40.50.620">
    <property type="entry name" value="HUPs"/>
    <property type="match status" value="1"/>
</dbReference>
<keyword evidence="6" id="KW-1185">Reference proteome</keyword>